<sequence length="378" mass="42344">MTTKKSAWKSIETKHMEERDSLFRGLAKLDRRSFMKVSLAAGAAVASQGLVTPHSFQPVKVAYGQTPGGQKGNFRFAYISDSHLYERKLNDRFVNALMRAVDDVNAMDPQPDFVFYGGDLAQLGQPKELELGAQILKSVKAPLRMMVGEHDWYFDLGDKWRELFGQPQYSFDHKGVHCVVLNSVVEKDFWSARKLSPMDRMKTVAGLDNGVQSPFTVGDEGRKWLAQDLAKIPASTPLIVFSHSPLYKLYKPWNFWTDDAEQVQAILRKFQNVTVLHGHTHQLLSNRIGNISFHGFLSTAWPWPYAPEGLPELTVQMARPDPFDPQDGCGDGSVQVLANGLVDKVYNLWNRNPVTVRSSFLASKGGKDKPAAAARTSF</sequence>
<dbReference type="InterPro" id="IPR006311">
    <property type="entry name" value="TAT_signal"/>
</dbReference>
<dbReference type="PANTHER" id="PTHR43143">
    <property type="entry name" value="METALLOPHOSPHOESTERASE, CALCINEURIN SUPERFAMILY"/>
    <property type="match status" value="1"/>
</dbReference>
<keyword evidence="3" id="KW-1185">Reference proteome</keyword>
<protein>
    <submittedName>
        <fullName evidence="2">Metallophosphoesterase</fullName>
    </submittedName>
</protein>
<dbReference type="PANTHER" id="PTHR43143:SF1">
    <property type="entry name" value="SERINE_THREONINE-PROTEIN PHOSPHATASE CPPED1"/>
    <property type="match status" value="1"/>
</dbReference>
<dbReference type="InterPro" id="IPR051918">
    <property type="entry name" value="STPP_CPPED1"/>
</dbReference>
<dbReference type="EMBL" id="CP089982">
    <property type="protein sequence ID" value="WXA92506.1"/>
    <property type="molecule type" value="Genomic_DNA"/>
</dbReference>
<feature type="domain" description="Calcineurin-like phosphoesterase" evidence="1">
    <location>
        <begin position="74"/>
        <end position="282"/>
    </location>
</feature>
<dbReference type="InterPro" id="IPR004843">
    <property type="entry name" value="Calcineurin-like_PHP"/>
</dbReference>
<dbReference type="Proteomes" id="UP001379533">
    <property type="component" value="Chromosome"/>
</dbReference>
<evidence type="ECO:0000313" key="2">
    <source>
        <dbReference type="EMBL" id="WXA92506.1"/>
    </source>
</evidence>
<accession>A0ABZ2K193</accession>
<proteinExistence type="predicted"/>
<dbReference type="Gene3D" id="3.60.21.10">
    <property type="match status" value="1"/>
</dbReference>
<dbReference type="InterPro" id="IPR029052">
    <property type="entry name" value="Metallo-depent_PP-like"/>
</dbReference>
<reference evidence="2 3" key="1">
    <citation type="submission" date="2021-12" db="EMBL/GenBank/DDBJ databases">
        <title>Discovery of the Pendulisporaceae a myxobacterial family with distinct sporulation behavior and unique specialized metabolism.</title>
        <authorList>
            <person name="Garcia R."/>
            <person name="Popoff A."/>
            <person name="Bader C.D."/>
            <person name="Loehr J."/>
            <person name="Walesch S."/>
            <person name="Walt C."/>
            <person name="Boldt J."/>
            <person name="Bunk B."/>
            <person name="Haeckl F.J.F.P.J."/>
            <person name="Gunesch A.P."/>
            <person name="Birkelbach J."/>
            <person name="Nuebel U."/>
            <person name="Pietschmann T."/>
            <person name="Bach T."/>
            <person name="Mueller R."/>
        </authorList>
    </citation>
    <scope>NUCLEOTIDE SEQUENCE [LARGE SCALE GENOMIC DNA]</scope>
    <source>
        <strain evidence="2 3">MSr12523</strain>
    </source>
</reference>
<dbReference type="RefSeq" id="WP_394843108.1">
    <property type="nucleotide sequence ID" value="NZ_CP089982.1"/>
</dbReference>
<organism evidence="2 3">
    <name type="scientific">Pendulispora brunnea</name>
    <dbReference type="NCBI Taxonomy" id="2905690"/>
    <lineage>
        <taxon>Bacteria</taxon>
        <taxon>Pseudomonadati</taxon>
        <taxon>Myxococcota</taxon>
        <taxon>Myxococcia</taxon>
        <taxon>Myxococcales</taxon>
        <taxon>Sorangiineae</taxon>
        <taxon>Pendulisporaceae</taxon>
        <taxon>Pendulispora</taxon>
    </lineage>
</organism>
<dbReference type="Pfam" id="PF00149">
    <property type="entry name" value="Metallophos"/>
    <property type="match status" value="1"/>
</dbReference>
<evidence type="ECO:0000259" key="1">
    <source>
        <dbReference type="Pfam" id="PF00149"/>
    </source>
</evidence>
<dbReference type="SUPFAM" id="SSF56300">
    <property type="entry name" value="Metallo-dependent phosphatases"/>
    <property type="match status" value="1"/>
</dbReference>
<evidence type="ECO:0000313" key="3">
    <source>
        <dbReference type="Proteomes" id="UP001379533"/>
    </source>
</evidence>
<name>A0ABZ2K193_9BACT</name>
<gene>
    <name evidence="2" type="ORF">LZC95_39410</name>
</gene>
<dbReference type="PROSITE" id="PS51318">
    <property type="entry name" value="TAT"/>
    <property type="match status" value="1"/>
</dbReference>